<dbReference type="Proteomes" id="UP000279275">
    <property type="component" value="Unassembled WGS sequence"/>
</dbReference>
<dbReference type="Pfam" id="PF13577">
    <property type="entry name" value="SnoaL_4"/>
    <property type="match status" value="1"/>
</dbReference>
<evidence type="ECO:0000313" key="3">
    <source>
        <dbReference type="Proteomes" id="UP000279275"/>
    </source>
</evidence>
<dbReference type="SUPFAM" id="SSF54427">
    <property type="entry name" value="NTF2-like"/>
    <property type="match status" value="1"/>
</dbReference>
<reference evidence="2 3" key="1">
    <citation type="submission" date="2018-10" db="EMBL/GenBank/DDBJ databases">
        <title>Isolation from cow dung.</title>
        <authorList>
            <person name="Ling L."/>
        </authorList>
    </citation>
    <scope>NUCLEOTIDE SEQUENCE [LARGE SCALE GENOMIC DNA]</scope>
    <source>
        <strain evidence="2 3">NEAU-LL90</strain>
    </source>
</reference>
<dbReference type="CDD" id="cd00531">
    <property type="entry name" value="NTF2_like"/>
    <property type="match status" value="1"/>
</dbReference>
<comment type="caution">
    <text evidence="2">The sequence shown here is derived from an EMBL/GenBank/DDBJ whole genome shotgun (WGS) entry which is preliminary data.</text>
</comment>
<dbReference type="InterPro" id="IPR037401">
    <property type="entry name" value="SnoaL-like"/>
</dbReference>
<organism evidence="2 3">
    <name type="scientific">Nocardia stercoris</name>
    <dbReference type="NCBI Taxonomy" id="2483361"/>
    <lineage>
        <taxon>Bacteria</taxon>
        <taxon>Bacillati</taxon>
        <taxon>Actinomycetota</taxon>
        <taxon>Actinomycetes</taxon>
        <taxon>Mycobacteriales</taxon>
        <taxon>Nocardiaceae</taxon>
        <taxon>Nocardia</taxon>
    </lineage>
</organism>
<dbReference type="EMBL" id="RFFH01000001">
    <property type="protein sequence ID" value="RMI35338.1"/>
    <property type="molecule type" value="Genomic_DNA"/>
</dbReference>
<sequence length="157" mass="16976">MTTTAQDRNDIIEAATRLFWSIDTRDWDALAGVFAEQVTLDYTSIWGGQPAVATPAQIRGEWSTLLGAFDATQHLLGNHLVTTDGDRAELTAVFQAVHLLANPFGSPRWTLGGTYRITLTRGATGWLIDTVTMTATWADGNKDILTLASGGRRPTAA</sequence>
<feature type="domain" description="SnoaL-like" evidence="1">
    <location>
        <begin position="4"/>
        <end position="130"/>
    </location>
</feature>
<dbReference type="AlphaFoldDB" id="A0A3M2LKN0"/>
<dbReference type="Gene3D" id="3.10.450.50">
    <property type="match status" value="1"/>
</dbReference>
<protein>
    <submittedName>
        <fullName evidence="2">Nuclear transport factor 2 family protein</fullName>
    </submittedName>
</protein>
<evidence type="ECO:0000259" key="1">
    <source>
        <dbReference type="Pfam" id="PF13577"/>
    </source>
</evidence>
<dbReference type="OrthoDB" id="981191at2"/>
<gene>
    <name evidence="2" type="ORF">EBN03_03390</name>
</gene>
<dbReference type="InterPro" id="IPR032710">
    <property type="entry name" value="NTF2-like_dom_sf"/>
</dbReference>
<keyword evidence="3" id="KW-1185">Reference proteome</keyword>
<name>A0A3M2LKN0_9NOCA</name>
<dbReference type="RefSeq" id="WP_122186312.1">
    <property type="nucleotide sequence ID" value="NZ_RFFH01000001.1"/>
</dbReference>
<evidence type="ECO:0000313" key="2">
    <source>
        <dbReference type="EMBL" id="RMI35338.1"/>
    </source>
</evidence>
<proteinExistence type="predicted"/>
<accession>A0A3M2LKN0</accession>